<gene>
    <name evidence="2" type="ORF">JIN85_00090</name>
</gene>
<dbReference type="Pfam" id="PF07589">
    <property type="entry name" value="PEP-CTERM"/>
    <property type="match status" value="1"/>
</dbReference>
<proteinExistence type="predicted"/>
<comment type="caution">
    <text evidence="2">The sequence shown here is derived from an EMBL/GenBank/DDBJ whole genome shotgun (WGS) entry which is preliminary data.</text>
</comment>
<evidence type="ECO:0000313" key="2">
    <source>
        <dbReference type="EMBL" id="MBK1880788.1"/>
    </source>
</evidence>
<name>A0A934S8I4_9BACT</name>
<dbReference type="InterPro" id="IPR013424">
    <property type="entry name" value="Ice-binding_C"/>
</dbReference>
<feature type="domain" description="Ice-binding protein C-terminal" evidence="1">
    <location>
        <begin position="192"/>
        <end position="214"/>
    </location>
</feature>
<evidence type="ECO:0000259" key="1">
    <source>
        <dbReference type="Pfam" id="PF07589"/>
    </source>
</evidence>
<accession>A0A934S8I4</accession>
<sequence>MYLSSAHAALVYVDATGGVGGNTVNALTESETDWYEVNTGSPTNNLWDQRTGNSFVYGGTAFQINSAETSIVIRTAVTGLLPNSTYTDIRLYYLGNILTTSTRNWTLQASVVSESTGFTNYEDGSGTALIDSNTDALGTADDGSTLSADTRYWVSLPDVTTDETGTFYVWINIGDGANDRAVYDGLAYNNVAIPEPSAVALLSLVGLGFGMRRRRR</sequence>
<dbReference type="Proteomes" id="UP000603141">
    <property type="component" value="Unassembled WGS sequence"/>
</dbReference>
<evidence type="ECO:0000313" key="3">
    <source>
        <dbReference type="Proteomes" id="UP000603141"/>
    </source>
</evidence>
<keyword evidence="3" id="KW-1185">Reference proteome</keyword>
<dbReference type="NCBIfam" id="TIGR02595">
    <property type="entry name" value="PEP_CTERM"/>
    <property type="match status" value="1"/>
</dbReference>
<organism evidence="2 3">
    <name type="scientific">Luteolibacter pohnpeiensis</name>
    <dbReference type="NCBI Taxonomy" id="454153"/>
    <lineage>
        <taxon>Bacteria</taxon>
        <taxon>Pseudomonadati</taxon>
        <taxon>Verrucomicrobiota</taxon>
        <taxon>Verrucomicrobiia</taxon>
        <taxon>Verrucomicrobiales</taxon>
        <taxon>Verrucomicrobiaceae</taxon>
        <taxon>Luteolibacter</taxon>
    </lineage>
</organism>
<dbReference type="EMBL" id="JAENIJ010000001">
    <property type="protein sequence ID" value="MBK1880788.1"/>
    <property type="molecule type" value="Genomic_DNA"/>
</dbReference>
<reference evidence="2" key="1">
    <citation type="submission" date="2021-01" db="EMBL/GenBank/DDBJ databases">
        <title>Modified the classification status of verrucomicrobia.</title>
        <authorList>
            <person name="Feng X."/>
        </authorList>
    </citation>
    <scope>NUCLEOTIDE SEQUENCE</scope>
    <source>
        <strain evidence="2">KCTC 22041</strain>
    </source>
</reference>
<protein>
    <submittedName>
        <fullName evidence="2">PEP-CTERM sorting domain-containing protein</fullName>
    </submittedName>
</protein>
<dbReference type="AlphaFoldDB" id="A0A934S8I4"/>